<dbReference type="EMBL" id="JBHSWW010000166">
    <property type="protein sequence ID" value="MFC6753937.1"/>
    <property type="molecule type" value="Genomic_DNA"/>
</dbReference>
<proteinExistence type="predicted"/>
<organism evidence="1 2">
    <name type="scientific">Halorubrum tibetense</name>
    <dbReference type="NCBI Taxonomy" id="175631"/>
    <lineage>
        <taxon>Archaea</taxon>
        <taxon>Methanobacteriati</taxon>
        <taxon>Methanobacteriota</taxon>
        <taxon>Stenosarchaea group</taxon>
        <taxon>Halobacteria</taxon>
        <taxon>Halobacteriales</taxon>
        <taxon>Haloferacaceae</taxon>
        <taxon>Halorubrum</taxon>
    </lineage>
</organism>
<dbReference type="AlphaFoldDB" id="A0ABD5SB43"/>
<evidence type="ECO:0000313" key="1">
    <source>
        <dbReference type="EMBL" id="MFC6753937.1"/>
    </source>
</evidence>
<gene>
    <name evidence="1" type="ORF">ACFQEU_10770</name>
</gene>
<dbReference type="RefSeq" id="WP_379781981.1">
    <property type="nucleotide sequence ID" value="NZ_JBHSWW010000166.1"/>
</dbReference>
<accession>A0ABD5SB43</accession>
<reference evidence="1 2" key="1">
    <citation type="journal article" date="2019" name="Int. J. Syst. Evol. Microbiol.">
        <title>The Global Catalogue of Microorganisms (GCM) 10K type strain sequencing project: providing services to taxonomists for standard genome sequencing and annotation.</title>
        <authorList>
            <consortium name="The Broad Institute Genomics Platform"/>
            <consortium name="The Broad Institute Genome Sequencing Center for Infectious Disease"/>
            <person name="Wu L."/>
            <person name="Ma J."/>
        </authorList>
    </citation>
    <scope>NUCLEOTIDE SEQUENCE [LARGE SCALE GENOMIC DNA]</scope>
    <source>
        <strain evidence="1 2">CGMCC 1.3239</strain>
    </source>
</reference>
<name>A0ABD5SB43_9EURY</name>
<keyword evidence="2" id="KW-1185">Reference proteome</keyword>
<evidence type="ECO:0000313" key="2">
    <source>
        <dbReference type="Proteomes" id="UP001596442"/>
    </source>
</evidence>
<sequence length="54" mass="5776">MTDDDLETAVEQFLDGTETALGEYDQGYVDADATLSVIRNHLDELAAAAEDAGE</sequence>
<comment type="caution">
    <text evidence="1">The sequence shown here is derived from an EMBL/GenBank/DDBJ whole genome shotgun (WGS) entry which is preliminary data.</text>
</comment>
<protein>
    <submittedName>
        <fullName evidence="1">Uncharacterized protein</fullName>
    </submittedName>
</protein>
<dbReference type="Proteomes" id="UP001596442">
    <property type="component" value="Unassembled WGS sequence"/>
</dbReference>